<accession>D0N5Q8</accession>
<name>D0N5Q8_PHYIT</name>
<keyword evidence="2" id="KW-1185">Reference proteome</keyword>
<evidence type="ECO:0000313" key="2">
    <source>
        <dbReference type="Proteomes" id="UP000006643"/>
    </source>
</evidence>
<organism evidence="1 2">
    <name type="scientific">Phytophthora infestans (strain T30-4)</name>
    <name type="common">Potato late blight agent</name>
    <dbReference type="NCBI Taxonomy" id="403677"/>
    <lineage>
        <taxon>Eukaryota</taxon>
        <taxon>Sar</taxon>
        <taxon>Stramenopiles</taxon>
        <taxon>Oomycota</taxon>
        <taxon>Peronosporomycetes</taxon>
        <taxon>Peronosporales</taxon>
        <taxon>Peronosporaceae</taxon>
        <taxon>Phytophthora</taxon>
    </lineage>
</organism>
<dbReference type="RefSeq" id="XP_002998053.1">
    <property type="nucleotide sequence ID" value="XM_002998007.1"/>
</dbReference>
<dbReference type="HOGENOM" id="CLU_2255457_0_0_1"/>
<gene>
    <name evidence="1" type="ORF">PITG_05808</name>
</gene>
<sequence>MADTKCERLFRDHSQKFCSKLKIYGSDGSKKHESDGPRICVCDNANANRNLIERVSRNFRTPEECASRVRSVLEANDPACITAQRSSWEECVSSNLAQIRRGDI</sequence>
<dbReference type="KEGG" id="pif:PITG_05808"/>
<dbReference type="EMBL" id="DS028126">
    <property type="protein sequence ID" value="EEY70399.1"/>
    <property type="molecule type" value="Genomic_DNA"/>
</dbReference>
<protein>
    <submittedName>
        <fullName evidence="1">Uncharacterized protein</fullName>
    </submittedName>
</protein>
<dbReference type="Proteomes" id="UP000006643">
    <property type="component" value="Unassembled WGS sequence"/>
</dbReference>
<dbReference type="VEuPathDB" id="FungiDB:PITG_05808"/>
<dbReference type="InParanoid" id="D0N5Q8"/>
<proteinExistence type="predicted"/>
<evidence type="ECO:0000313" key="1">
    <source>
        <dbReference type="EMBL" id="EEY70399.1"/>
    </source>
</evidence>
<dbReference type="OrthoDB" id="89966at2759"/>
<dbReference type="GeneID" id="9471924"/>
<dbReference type="AlphaFoldDB" id="D0N5Q8"/>
<reference evidence="2" key="1">
    <citation type="journal article" date="2009" name="Nature">
        <title>Genome sequence and analysis of the Irish potato famine pathogen Phytophthora infestans.</title>
        <authorList>
            <consortium name="The Broad Institute Genome Sequencing Platform"/>
            <person name="Haas B.J."/>
            <person name="Kamoun S."/>
            <person name="Zody M.C."/>
            <person name="Jiang R.H."/>
            <person name="Handsaker R.E."/>
            <person name="Cano L.M."/>
            <person name="Grabherr M."/>
            <person name="Kodira C.D."/>
            <person name="Raffaele S."/>
            <person name="Torto-Alalibo T."/>
            <person name="Bozkurt T.O."/>
            <person name="Ah-Fong A.M."/>
            <person name="Alvarado L."/>
            <person name="Anderson V.L."/>
            <person name="Armstrong M.R."/>
            <person name="Avrova A."/>
            <person name="Baxter L."/>
            <person name="Beynon J."/>
            <person name="Boevink P.C."/>
            <person name="Bollmann S.R."/>
            <person name="Bos J.I."/>
            <person name="Bulone V."/>
            <person name="Cai G."/>
            <person name="Cakir C."/>
            <person name="Carrington J.C."/>
            <person name="Chawner M."/>
            <person name="Conti L."/>
            <person name="Costanzo S."/>
            <person name="Ewan R."/>
            <person name="Fahlgren N."/>
            <person name="Fischbach M.A."/>
            <person name="Fugelstad J."/>
            <person name="Gilroy E.M."/>
            <person name="Gnerre S."/>
            <person name="Green P.J."/>
            <person name="Grenville-Briggs L.J."/>
            <person name="Griffith J."/>
            <person name="Grunwald N.J."/>
            <person name="Horn K."/>
            <person name="Horner N.R."/>
            <person name="Hu C.H."/>
            <person name="Huitema E."/>
            <person name="Jeong D.H."/>
            <person name="Jones A.M."/>
            <person name="Jones J.D."/>
            <person name="Jones R.W."/>
            <person name="Karlsson E.K."/>
            <person name="Kunjeti S.G."/>
            <person name="Lamour K."/>
            <person name="Liu Z."/>
            <person name="Ma L."/>
            <person name="Maclean D."/>
            <person name="Chibucos M.C."/>
            <person name="McDonald H."/>
            <person name="McWalters J."/>
            <person name="Meijer H.J."/>
            <person name="Morgan W."/>
            <person name="Morris P.F."/>
            <person name="Munro C.A."/>
            <person name="O'Neill K."/>
            <person name="Ospina-Giraldo M."/>
            <person name="Pinzon A."/>
            <person name="Pritchard L."/>
            <person name="Ramsahoye B."/>
            <person name="Ren Q."/>
            <person name="Restrepo S."/>
            <person name="Roy S."/>
            <person name="Sadanandom A."/>
            <person name="Savidor A."/>
            <person name="Schornack S."/>
            <person name="Schwartz D.C."/>
            <person name="Schumann U.D."/>
            <person name="Schwessinger B."/>
            <person name="Seyer L."/>
            <person name="Sharpe T."/>
            <person name="Silvar C."/>
            <person name="Song J."/>
            <person name="Studholme D.J."/>
            <person name="Sykes S."/>
            <person name="Thines M."/>
            <person name="van de Vondervoort P.J."/>
            <person name="Phuntumart V."/>
            <person name="Wawra S."/>
            <person name="Weide R."/>
            <person name="Win J."/>
            <person name="Young C."/>
            <person name="Zhou S."/>
            <person name="Fry W."/>
            <person name="Meyers B.C."/>
            <person name="van West P."/>
            <person name="Ristaino J."/>
            <person name="Govers F."/>
            <person name="Birch P.R."/>
            <person name="Whisson S.C."/>
            <person name="Judelson H.S."/>
            <person name="Nusbaum C."/>
        </authorList>
    </citation>
    <scope>NUCLEOTIDE SEQUENCE [LARGE SCALE GENOMIC DNA]</scope>
    <source>
        <strain evidence="2">T30-4</strain>
    </source>
</reference>